<comment type="subcellular location">
    <subcellularLocation>
        <location evidence="1 14">Cell membrane</location>
        <topology evidence="1 14">Multi-pass membrane protein</topology>
    </subcellularLocation>
</comment>
<keyword evidence="12 13" id="KW-0807">Transducer</keyword>
<dbReference type="Gene3D" id="1.20.1070.10">
    <property type="entry name" value="Rhodopsin 7-helix transmembrane proteins"/>
    <property type="match status" value="1"/>
</dbReference>
<dbReference type="PROSITE" id="PS00237">
    <property type="entry name" value="G_PROTEIN_RECEP_F1_1"/>
    <property type="match status" value="1"/>
</dbReference>
<dbReference type="InterPro" id="IPR000725">
    <property type="entry name" value="Olfact_rcpt"/>
</dbReference>
<dbReference type="GO" id="GO:0005549">
    <property type="term" value="F:odorant binding"/>
    <property type="evidence" value="ECO:0007669"/>
    <property type="project" value="TreeGrafter"/>
</dbReference>
<keyword evidence="5 14" id="KW-0552">Olfaction</keyword>
<evidence type="ECO:0000256" key="7">
    <source>
        <dbReference type="ARBA" id="ARBA00023040"/>
    </source>
</evidence>
<keyword evidence="3 14" id="KW-0716">Sensory transduction</keyword>
<keyword evidence="4 13" id="KW-0812">Transmembrane</keyword>
<keyword evidence="8 14" id="KW-0472">Membrane</keyword>
<feature type="transmembrane region" description="Helical" evidence="14">
    <location>
        <begin position="98"/>
        <end position="120"/>
    </location>
</feature>
<keyword evidence="9" id="KW-1015">Disulfide bond</keyword>
<dbReference type="SUPFAM" id="SSF81321">
    <property type="entry name" value="Family A G protein-coupled receptor-like"/>
    <property type="match status" value="1"/>
</dbReference>
<dbReference type="GO" id="GO:0004930">
    <property type="term" value="F:G protein-coupled receptor activity"/>
    <property type="evidence" value="ECO:0007669"/>
    <property type="project" value="UniProtKB-KW"/>
</dbReference>
<dbReference type="AlphaFoldDB" id="A0A3Q2ZRT8"/>
<dbReference type="FunFam" id="1.20.1070.10:FF:000024">
    <property type="entry name" value="Olfactory receptor"/>
    <property type="match status" value="1"/>
</dbReference>
<dbReference type="InterPro" id="IPR000276">
    <property type="entry name" value="GPCR_Rhodpsn"/>
</dbReference>
<feature type="transmembrane region" description="Helical" evidence="14">
    <location>
        <begin position="141"/>
        <end position="158"/>
    </location>
</feature>
<dbReference type="PRINTS" id="PR00237">
    <property type="entry name" value="GPCRRHODOPSN"/>
</dbReference>
<keyword evidence="7 13" id="KW-0297">G-protein coupled receptor</keyword>
<evidence type="ECO:0000256" key="1">
    <source>
        <dbReference type="ARBA" id="ARBA00004651"/>
    </source>
</evidence>
<dbReference type="InterPro" id="IPR017452">
    <property type="entry name" value="GPCR_Rhodpsn_7TM"/>
</dbReference>
<keyword evidence="11" id="KW-0325">Glycoprotein</keyword>
<evidence type="ECO:0000259" key="15">
    <source>
        <dbReference type="PROSITE" id="PS50262"/>
    </source>
</evidence>
<feature type="transmembrane region" description="Helical" evidence="14">
    <location>
        <begin position="238"/>
        <end position="259"/>
    </location>
</feature>
<keyword evidence="2 14" id="KW-1003">Cell membrane</keyword>
<keyword evidence="10 13" id="KW-0675">Receptor</keyword>
<dbReference type="Ensembl" id="ENSKMAT00000005952.1">
    <property type="protein sequence ID" value="ENSKMAP00000005850.1"/>
    <property type="gene ID" value="ENSKMAG00000004414.1"/>
</dbReference>
<evidence type="ECO:0000256" key="14">
    <source>
        <dbReference type="RuleBase" id="RU363047"/>
    </source>
</evidence>
<dbReference type="Proteomes" id="UP000264800">
    <property type="component" value="Unplaced"/>
</dbReference>
<feature type="transmembrane region" description="Helical" evidence="14">
    <location>
        <begin position="193"/>
        <end position="217"/>
    </location>
</feature>
<evidence type="ECO:0000256" key="11">
    <source>
        <dbReference type="ARBA" id="ARBA00023180"/>
    </source>
</evidence>
<feature type="transmembrane region" description="Helical" evidence="14">
    <location>
        <begin position="25"/>
        <end position="50"/>
    </location>
</feature>
<dbReference type="InterPro" id="IPR052921">
    <property type="entry name" value="GPCR1_Superfamily_Member"/>
</dbReference>
<protein>
    <recommendedName>
        <fullName evidence="14">Olfactory receptor</fullName>
    </recommendedName>
</protein>
<dbReference type="GO" id="GO:0004984">
    <property type="term" value="F:olfactory receptor activity"/>
    <property type="evidence" value="ECO:0007669"/>
    <property type="project" value="InterPro"/>
</dbReference>
<evidence type="ECO:0000256" key="3">
    <source>
        <dbReference type="ARBA" id="ARBA00022606"/>
    </source>
</evidence>
<keyword evidence="17" id="KW-1185">Reference proteome</keyword>
<dbReference type="OMA" id="CHIAFET"/>
<keyword evidence="6 14" id="KW-1133">Transmembrane helix</keyword>
<feature type="domain" description="G-protein coupled receptors family 1 profile" evidence="15">
    <location>
        <begin position="41"/>
        <end position="289"/>
    </location>
</feature>
<feature type="transmembrane region" description="Helical" evidence="14">
    <location>
        <begin position="59"/>
        <end position="78"/>
    </location>
</feature>
<evidence type="ECO:0000256" key="5">
    <source>
        <dbReference type="ARBA" id="ARBA00022725"/>
    </source>
</evidence>
<dbReference type="Pfam" id="PF13853">
    <property type="entry name" value="7tm_4"/>
    <property type="match status" value="1"/>
</dbReference>
<reference evidence="16" key="2">
    <citation type="submission" date="2025-09" db="UniProtKB">
        <authorList>
            <consortium name="Ensembl"/>
        </authorList>
    </citation>
    <scope>IDENTIFICATION</scope>
</reference>
<dbReference type="PROSITE" id="PS50262">
    <property type="entry name" value="G_PROTEIN_RECEP_F1_2"/>
    <property type="match status" value="1"/>
</dbReference>
<comment type="similarity">
    <text evidence="13">Belongs to the G-protein coupled receptor 1 family.</text>
</comment>
<evidence type="ECO:0000256" key="6">
    <source>
        <dbReference type="ARBA" id="ARBA00022989"/>
    </source>
</evidence>
<feature type="transmembrane region" description="Helical" evidence="14">
    <location>
        <begin position="271"/>
        <end position="291"/>
    </location>
</feature>
<dbReference type="GeneTree" id="ENSGT01030000234640"/>
<evidence type="ECO:0000313" key="16">
    <source>
        <dbReference type="Ensembl" id="ENSKMAP00000005850.1"/>
    </source>
</evidence>
<accession>A0A3Q2ZRT8</accession>
<reference evidence="16" key="1">
    <citation type="submission" date="2025-08" db="UniProtKB">
        <authorList>
            <consortium name="Ensembl"/>
        </authorList>
    </citation>
    <scope>IDENTIFICATION</scope>
</reference>
<evidence type="ECO:0000256" key="12">
    <source>
        <dbReference type="ARBA" id="ARBA00023224"/>
    </source>
</evidence>
<dbReference type="PANTHER" id="PTHR26451:SF847">
    <property type="entry name" value="ODORANT RECEPTOR-RELATED"/>
    <property type="match status" value="1"/>
</dbReference>
<proteinExistence type="inferred from homology"/>
<evidence type="ECO:0000256" key="10">
    <source>
        <dbReference type="ARBA" id="ARBA00023170"/>
    </source>
</evidence>
<dbReference type="PRINTS" id="PR00245">
    <property type="entry name" value="OLFACTORYR"/>
</dbReference>
<evidence type="ECO:0000256" key="8">
    <source>
        <dbReference type="ARBA" id="ARBA00023136"/>
    </source>
</evidence>
<sequence length="379" mass="43521">PEPLLQVNISYITLCGFVELNKYRYLYFTIMFTIYVLIICGNSIIVYLIWSNKSLHEPMYIFIAALLVNCVLNSTVVYPKLLVDFLSEKQIISYSTCIFQFFMFYTLGGTEFILLAVMAFDRYVSICKPLRYQTIMRKTTVNIFLVLAWLFPVCHIAFETSLIAEAKICNLNLNGIFCNNAVFTLQCVRSKPVTILGVVSLLDLVIIPMLFTVFTYGKIFIISYQKCKTFRRKAAETCIPHLLVLVSVSYLAVYDVIIARVQSEFSKIARFIMTLQIFLYHPLFNPFIYGLKMRKISKHLKFLSIGRIPVLTVSQCVTLPHDPGQYMLSTDPLTPFSSILVKGCNILKTTYMMQTVEGGFTPRLMRANFRLHQTVCFSI</sequence>
<evidence type="ECO:0000256" key="13">
    <source>
        <dbReference type="RuleBase" id="RU000688"/>
    </source>
</evidence>
<evidence type="ECO:0000313" key="17">
    <source>
        <dbReference type="Proteomes" id="UP000264800"/>
    </source>
</evidence>
<evidence type="ECO:0000256" key="2">
    <source>
        <dbReference type="ARBA" id="ARBA00022475"/>
    </source>
</evidence>
<dbReference type="GO" id="GO:0005886">
    <property type="term" value="C:plasma membrane"/>
    <property type="evidence" value="ECO:0007669"/>
    <property type="project" value="UniProtKB-SubCell"/>
</dbReference>
<evidence type="ECO:0000256" key="4">
    <source>
        <dbReference type="ARBA" id="ARBA00022692"/>
    </source>
</evidence>
<organism evidence="16 17">
    <name type="scientific">Kryptolebias marmoratus</name>
    <name type="common">Mangrove killifish</name>
    <name type="synonym">Rivulus marmoratus</name>
    <dbReference type="NCBI Taxonomy" id="37003"/>
    <lineage>
        <taxon>Eukaryota</taxon>
        <taxon>Metazoa</taxon>
        <taxon>Chordata</taxon>
        <taxon>Craniata</taxon>
        <taxon>Vertebrata</taxon>
        <taxon>Euteleostomi</taxon>
        <taxon>Actinopterygii</taxon>
        <taxon>Neopterygii</taxon>
        <taxon>Teleostei</taxon>
        <taxon>Neoteleostei</taxon>
        <taxon>Acanthomorphata</taxon>
        <taxon>Ovalentaria</taxon>
        <taxon>Atherinomorphae</taxon>
        <taxon>Cyprinodontiformes</taxon>
        <taxon>Rivulidae</taxon>
        <taxon>Kryptolebias</taxon>
    </lineage>
</organism>
<evidence type="ECO:0000256" key="9">
    <source>
        <dbReference type="ARBA" id="ARBA00023157"/>
    </source>
</evidence>
<name>A0A3Q2ZRT8_KRYMA</name>
<dbReference type="PANTHER" id="PTHR26451">
    <property type="entry name" value="G_PROTEIN_RECEP_F1_2 DOMAIN-CONTAINING PROTEIN"/>
    <property type="match status" value="1"/>
</dbReference>